<evidence type="ECO:0008006" key="4">
    <source>
        <dbReference type="Google" id="ProtNLM"/>
    </source>
</evidence>
<evidence type="ECO:0000256" key="2">
    <source>
        <dbReference type="ARBA" id="ARBA00022840"/>
    </source>
</evidence>
<dbReference type="PANTHER" id="PTHR20873:SF0">
    <property type="entry name" value="L-SERYL-TRNA(SEC) KINASE"/>
    <property type="match status" value="1"/>
</dbReference>
<dbReference type="GO" id="GO:0000049">
    <property type="term" value="F:tRNA binding"/>
    <property type="evidence" value="ECO:0007669"/>
    <property type="project" value="TreeGrafter"/>
</dbReference>
<dbReference type="AlphaFoldDB" id="X1H3J6"/>
<dbReference type="Pfam" id="PF08433">
    <property type="entry name" value="KTI12"/>
    <property type="match status" value="1"/>
</dbReference>
<sequence length="261" mass="30896">NNKSNFLIILVGLPASGKSTFAFKLKEELELRFQKKVKVIDPDIIRDSVFPNSFDFKNEPQIREKNIQSVRKHLNKGYIVISDDLNYYSSMRHDLKLIADSLKIKFYIIHISTPLRLCEKRNEERGKPIPNEVIQSIFNKFDNFNKYKWDIPYDTYDITQTRDVIQFIENLINKIALNLQEQIKCKDSLQKKPSPSIREQIDLITRKYVGELLKNPKYQILKKAILEHRKSFIKIQADNLIEEVKILKNFKLYLTKHLNLN</sequence>
<feature type="non-terminal residue" evidence="3">
    <location>
        <position position="1"/>
    </location>
</feature>
<evidence type="ECO:0000256" key="1">
    <source>
        <dbReference type="ARBA" id="ARBA00022741"/>
    </source>
</evidence>
<proteinExistence type="predicted"/>
<name>X1H3J6_9ZZZZ</name>
<dbReference type="EMBL" id="BARU01021663">
    <property type="protein sequence ID" value="GAH48429.1"/>
    <property type="molecule type" value="Genomic_DNA"/>
</dbReference>
<evidence type="ECO:0000313" key="3">
    <source>
        <dbReference type="EMBL" id="GAH48429.1"/>
    </source>
</evidence>
<dbReference type="GO" id="GO:0005524">
    <property type="term" value="F:ATP binding"/>
    <property type="evidence" value="ECO:0007669"/>
    <property type="project" value="UniProtKB-KW"/>
</dbReference>
<keyword evidence="1" id="KW-0547">Nucleotide-binding</keyword>
<reference evidence="3" key="1">
    <citation type="journal article" date="2014" name="Front. Microbiol.">
        <title>High frequency of phylogenetically diverse reductive dehalogenase-homologous genes in deep subseafloor sedimentary metagenomes.</title>
        <authorList>
            <person name="Kawai M."/>
            <person name="Futagami T."/>
            <person name="Toyoda A."/>
            <person name="Takaki Y."/>
            <person name="Nishi S."/>
            <person name="Hori S."/>
            <person name="Arai W."/>
            <person name="Tsubouchi T."/>
            <person name="Morono Y."/>
            <person name="Uchiyama I."/>
            <person name="Ito T."/>
            <person name="Fujiyama A."/>
            <person name="Inagaki F."/>
            <person name="Takami H."/>
        </authorList>
    </citation>
    <scope>NUCLEOTIDE SEQUENCE</scope>
    <source>
        <strain evidence="3">Expedition CK06-06</strain>
    </source>
</reference>
<dbReference type="Gene3D" id="3.40.50.300">
    <property type="entry name" value="P-loop containing nucleotide triphosphate hydrolases"/>
    <property type="match status" value="1"/>
</dbReference>
<dbReference type="SUPFAM" id="SSF52540">
    <property type="entry name" value="P-loop containing nucleoside triphosphate hydrolases"/>
    <property type="match status" value="1"/>
</dbReference>
<dbReference type="GO" id="GO:0016301">
    <property type="term" value="F:kinase activity"/>
    <property type="evidence" value="ECO:0007669"/>
    <property type="project" value="TreeGrafter"/>
</dbReference>
<accession>X1H3J6</accession>
<comment type="caution">
    <text evidence="3">The sequence shown here is derived from an EMBL/GenBank/DDBJ whole genome shotgun (WGS) entry which is preliminary data.</text>
</comment>
<gene>
    <name evidence="3" type="ORF">S03H2_35420</name>
</gene>
<dbReference type="Gene3D" id="1.10.12.40">
    <property type="match status" value="1"/>
</dbReference>
<dbReference type="InterPro" id="IPR013641">
    <property type="entry name" value="KTI12/PSTK"/>
</dbReference>
<protein>
    <recommendedName>
        <fullName evidence="4">Adenylyl-sulfate kinase</fullName>
    </recommendedName>
</protein>
<keyword evidence="2" id="KW-0067">ATP-binding</keyword>
<dbReference type="InterPro" id="IPR027417">
    <property type="entry name" value="P-loop_NTPase"/>
</dbReference>
<organism evidence="3">
    <name type="scientific">marine sediment metagenome</name>
    <dbReference type="NCBI Taxonomy" id="412755"/>
    <lineage>
        <taxon>unclassified sequences</taxon>
        <taxon>metagenomes</taxon>
        <taxon>ecological metagenomes</taxon>
    </lineage>
</organism>
<dbReference type="InterPro" id="IPR052648">
    <property type="entry name" value="Ser-tRNA(Sec)_kinase"/>
</dbReference>
<dbReference type="PANTHER" id="PTHR20873">
    <property type="entry name" value="L-SERYL-TRNA(SEC) KINASE"/>
    <property type="match status" value="1"/>
</dbReference>